<name>A0ABD5RHT6_9EURY</name>
<comment type="caution">
    <text evidence="20">The sequence shown here is derived from an EMBL/GenBank/DDBJ whole genome shotgun (WGS) entry which is preliminary data.</text>
</comment>
<evidence type="ECO:0000256" key="9">
    <source>
        <dbReference type="ARBA" id="ARBA00022679"/>
    </source>
</evidence>
<evidence type="ECO:0000256" key="10">
    <source>
        <dbReference type="ARBA" id="ARBA00022692"/>
    </source>
</evidence>
<keyword evidence="7 19" id="KW-1003">Cell membrane</keyword>
<keyword evidence="21" id="KW-1185">Reference proteome</keyword>
<evidence type="ECO:0000313" key="21">
    <source>
        <dbReference type="Proteomes" id="UP001596099"/>
    </source>
</evidence>
<dbReference type="EMBL" id="JBHSQH010000001">
    <property type="protein sequence ID" value="MFC5969850.1"/>
    <property type="molecule type" value="Genomic_DNA"/>
</dbReference>
<keyword evidence="10 19" id="KW-0812">Transmembrane</keyword>
<accession>A0ABD5RHT6</accession>
<evidence type="ECO:0000256" key="15">
    <source>
        <dbReference type="ARBA" id="ARBA00032605"/>
    </source>
</evidence>
<keyword evidence="13 19" id="KW-0472">Membrane</keyword>
<evidence type="ECO:0000256" key="13">
    <source>
        <dbReference type="ARBA" id="ARBA00023136"/>
    </source>
</evidence>
<protein>
    <recommendedName>
        <fullName evidence="6 19">Adenosylcobinamide-GDP ribazoletransferase</fullName>
        <ecNumber evidence="5 19">2.7.8.26</ecNumber>
    </recommendedName>
    <alternativeName>
        <fullName evidence="16 19">Cobalamin synthase</fullName>
    </alternativeName>
    <alternativeName>
        <fullName evidence="15 19">Cobalamin-5'-phosphate synthase</fullName>
    </alternativeName>
</protein>
<evidence type="ECO:0000256" key="1">
    <source>
        <dbReference type="ARBA" id="ARBA00001946"/>
    </source>
</evidence>
<keyword evidence="8 19" id="KW-0169">Cobalamin biosynthesis</keyword>
<feature type="transmembrane region" description="Helical" evidence="19">
    <location>
        <begin position="44"/>
        <end position="68"/>
    </location>
</feature>
<reference evidence="20 21" key="1">
    <citation type="journal article" date="2019" name="Int. J. Syst. Evol. Microbiol.">
        <title>The Global Catalogue of Microorganisms (GCM) 10K type strain sequencing project: providing services to taxonomists for standard genome sequencing and annotation.</title>
        <authorList>
            <consortium name="The Broad Institute Genomics Platform"/>
            <consortium name="The Broad Institute Genome Sequencing Center for Infectious Disease"/>
            <person name="Wu L."/>
            <person name="Ma J."/>
        </authorList>
    </citation>
    <scope>NUCLEOTIDE SEQUENCE [LARGE SCALE GENOMIC DNA]</scope>
    <source>
        <strain evidence="20 21">CGMCC 1.12543</strain>
    </source>
</reference>
<comment type="cofactor">
    <cofactor evidence="1 19">
        <name>Mg(2+)</name>
        <dbReference type="ChEBI" id="CHEBI:18420"/>
    </cofactor>
</comment>
<dbReference type="GO" id="GO:0009236">
    <property type="term" value="P:cobalamin biosynthetic process"/>
    <property type="evidence" value="ECO:0007669"/>
    <property type="project" value="UniProtKB-UniRule"/>
</dbReference>
<keyword evidence="11 19" id="KW-0460">Magnesium</keyword>
<comment type="caution">
    <text evidence="19">Lacks conserved residue(s) required for the propagation of feature annotation.</text>
</comment>
<comment type="catalytic activity">
    <reaction evidence="18 19">
        <text>alpha-ribazole 5'-phosphate + adenosylcob(III)inamide-GDP = adenosylcob(III)alamin 5'-phosphate + GMP + H(+)</text>
        <dbReference type="Rhea" id="RHEA:23560"/>
        <dbReference type="ChEBI" id="CHEBI:15378"/>
        <dbReference type="ChEBI" id="CHEBI:57918"/>
        <dbReference type="ChEBI" id="CHEBI:58115"/>
        <dbReference type="ChEBI" id="CHEBI:60487"/>
        <dbReference type="ChEBI" id="CHEBI:60493"/>
        <dbReference type="EC" id="2.7.8.26"/>
    </reaction>
</comment>
<dbReference type="InterPro" id="IPR003805">
    <property type="entry name" value="CobS"/>
</dbReference>
<evidence type="ECO:0000256" key="12">
    <source>
        <dbReference type="ARBA" id="ARBA00022989"/>
    </source>
</evidence>
<dbReference type="Proteomes" id="UP001596099">
    <property type="component" value="Unassembled WGS sequence"/>
</dbReference>
<dbReference type="HAMAP" id="MF_00719">
    <property type="entry name" value="CobS"/>
    <property type="match status" value="1"/>
</dbReference>
<dbReference type="EC" id="2.7.8.26" evidence="5 19"/>
<dbReference type="RefSeq" id="WP_247418214.1">
    <property type="nucleotide sequence ID" value="NZ_JALLGW010000001.1"/>
</dbReference>
<evidence type="ECO:0000256" key="16">
    <source>
        <dbReference type="ARBA" id="ARBA00032853"/>
    </source>
</evidence>
<dbReference type="GO" id="GO:0008818">
    <property type="term" value="F:cobalamin 5'-phosphate synthase activity"/>
    <property type="evidence" value="ECO:0007669"/>
    <property type="project" value="UniProtKB-UniRule"/>
</dbReference>
<evidence type="ECO:0000256" key="17">
    <source>
        <dbReference type="ARBA" id="ARBA00048623"/>
    </source>
</evidence>
<comment type="pathway">
    <text evidence="3 19">Cofactor biosynthesis; adenosylcobalamin biosynthesis; adenosylcobalamin from cob(II)yrinate a,c-diamide: step 7/7.</text>
</comment>
<dbReference type="NCBIfam" id="TIGR00317">
    <property type="entry name" value="cobS"/>
    <property type="match status" value="1"/>
</dbReference>
<comment type="similarity">
    <text evidence="4 19">Belongs to the CobS family.</text>
</comment>
<evidence type="ECO:0000256" key="14">
    <source>
        <dbReference type="ARBA" id="ARBA00025228"/>
    </source>
</evidence>
<evidence type="ECO:0000256" key="18">
    <source>
        <dbReference type="ARBA" id="ARBA00049504"/>
    </source>
</evidence>
<evidence type="ECO:0000256" key="11">
    <source>
        <dbReference type="ARBA" id="ARBA00022842"/>
    </source>
</evidence>
<gene>
    <name evidence="19 20" type="primary">cobS</name>
    <name evidence="20" type="ORF">ACFPYI_00760</name>
</gene>
<dbReference type="Pfam" id="PF02654">
    <property type="entry name" value="CobS"/>
    <property type="match status" value="1"/>
</dbReference>
<feature type="transmembrane region" description="Helical" evidence="19">
    <location>
        <begin position="104"/>
        <end position="123"/>
    </location>
</feature>
<comment type="catalytic activity">
    <reaction evidence="17 19">
        <text>alpha-ribazole + adenosylcob(III)inamide-GDP = adenosylcob(III)alamin + GMP + H(+)</text>
        <dbReference type="Rhea" id="RHEA:16049"/>
        <dbReference type="ChEBI" id="CHEBI:10329"/>
        <dbReference type="ChEBI" id="CHEBI:15378"/>
        <dbReference type="ChEBI" id="CHEBI:18408"/>
        <dbReference type="ChEBI" id="CHEBI:58115"/>
        <dbReference type="ChEBI" id="CHEBI:60487"/>
        <dbReference type="EC" id="2.7.8.26"/>
    </reaction>
</comment>
<dbReference type="AlphaFoldDB" id="A0ABD5RHT6"/>
<dbReference type="GO" id="GO:0051073">
    <property type="term" value="F:adenosylcobinamide-GDP ribazoletransferase activity"/>
    <property type="evidence" value="ECO:0007669"/>
    <property type="project" value="UniProtKB-UniRule"/>
</dbReference>
<sequence length="247" mass="24840">MVATALRGALGFLTRAPVGRDEAAWEAFRTTPVAFPLAGYPVGALAAVPLLAPGPSLVVAAVFVAWCYALTGINHLDGVADLGDAAVVHGDAERRRSVLKDTTVGVGAVVAVSLVVLGLWSSAGELAALPTRAALVVVAAEVSAKLATAVVVCLGTATHEGLGSALTDDNGLRDLLSPVVLTLPAATLTWPRPASAVTVLAGGVTGLATLLWARRRLGGVNGDVMGATNELARVVALAAGVTTWTLC</sequence>
<comment type="subcellular location">
    <subcellularLocation>
        <location evidence="2 19">Cell membrane</location>
        <topology evidence="2 19">Multi-pass membrane protein</topology>
    </subcellularLocation>
</comment>
<evidence type="ECO:0000256" key="3">
    <source>
        <dbReference type="ARBA" id="ARBA00004663"/>
    </source>
</evidence>
<evidence type="ECO:0000256" key="5">
    <source>
        <dbReference type="ARBA" id="ARBA00013200"/>
    </source>
</evidence>
<dbReference type="PANTHER" id="PTHR34148:SF1">
    <property type="entry name" value="ADENOSYLCOBINAMIDE-GDP RIBAZOLETRANSFERASE"/>
    <property type="match status" value="1"/>
</dbReference>
<evidence type="ECO:0000256" key="2">
    <source>
        <dbReference type="ARBA" id="ARBA00004651"/>
    </source>
</evidence>
<organism evidence="20 21">
    <name type="scientific">Halomarina salina</name>
    <dbReference type="NCBI Taxonomy" id="1872699"/>
    <lineage>
        <taxon>Archaea</taxon>
        <taxon>Methanobacteriati</taxon>
        <taxon>Methanobacteriota</taxon>
        <taxon>Stenosarchaea group</taxon>
        <taxon>Halobacteria</taxon>
        <taxon>Halobacteriales</taxon>
        <taxon>Natronomonadaceae</taxon>
        <taxon>Halomarina</taxon>
    </lineage>
</organism>
<evidence type="ECO:0000256" key="19">
    <source>
        <dbReference type="HAMAP-Rule" id="MF_00719"/>
    </source>
</evidence>
<evidence type="ECO:0000256" key="6">
    <source>
        <dbReference type="ARBA" id="ARBA00015850"/>
    </source>
</evidence>
<keyword evidence="12 19" id="KW-1133">Transmembrane helix</keyword>
<dbReference type="PANTHER" id="PTHR34148">
    <property type="entry name" value="ADENOSYLCOBINAMIDE-GDP RIBAZOLETRANSFERASE"/>
    <property type="match status" value="1"/>
</dbReference>
<evidence type="ECO:0000313" key="20">
    <source>
        <dbReference type="EMBL" id="MFC5969850.1"/>
    </source>
</evidence>
<evidence type="ECO:0000256" key="8">
    <source>
        <dbReference type="ARBA" id="ARBA00022573"/>
    </source>
</evidence>
<evidence type="ECO:0000256" key="7">
    <source>
        <dbReference type="ARBA" id="ARBA00022475"/>
    </source>
</evidence>
<keyword evidence="9 19" id="KW-0808">Transferase</keyword>
<dbReference type="GO" id="GO:0005886">
    <property type="term" value="C:plasma membrane"/>
    <property type="evidence" value="ECO:0007669"/>
    <property type="project" value="UniProtKB-SubCell"/>
</dbReference>
<comment type="function">
    <text evidence="14 19">Joins adenosylcobinamide-GDP and alpha-ribazole to generate adenosylcobalamin (Ado-cobalamin). Also synthesizes adenosylcobalamin 5'-phosphate from adenosylcobinamide-GDP and alpha-ribazole 5'-phosphate.</text>
</comment>
<evidence type="ECO:0000256" key="4">
    <source>
        <dbReference type="ARBA" id="ARBA00010561"/>
    </source>
</evidence>
<proteinExistence type="inferred from homology"/>